<dbReference type="InterPro" id="IPR000847">
    <property type="entry name" value="LysR_HTH_N"/>
</dbReference>
<evidence type="ECO:0000256" key="4">
    <source>
        <dbReference type="ARBA" id="ARBA00023163"/>
    </source>
</evidence>
<dbReference type="Pfam" id="PF00126">
    <property type="entry name" value="HTH_1"/>
    <property type="match status" value="1"/>
</dbReference>
<feature type="domain" description="HTH lysR-type" evidence="5">
    <location>
        <begin position="1"/>
        <end position="57"/>
    </location>
</feature>
<comment type="similarity">
    <text evidence="1">Belongs to the LysR transcriptional regulatory family.</text>
</comment>
<evidence type="ECO:0000256" key="1">
    <source>
        <dbReference type="ARBA" id="ARBA00009437"/>
    </source>
</evidence>
<dbReference type="InterPro" id="IPR036388">
    <property type="entry name" value="WH-like_DNA-bd_sf"/>
</dbReference>
<dbReference type="PANTHER" id="PTHR30419">
    <property type="entry name" value="HTH-TYPE TRANSCRIPTIONAL REGULATOR YBHD"/>
    <property type="match status" value="1"/>
</dbReference>
<protein>
    <submittedName>
        <fullName evidence="6">LysR family transcriptional regulator</fullName>
    </submittedName>
</protein>
<reference evidence="6 7" key="1">
    <citation type="submission" date="2024-05" db="EMBL/GenBank/DDBJ databases">
        <authorList>
            <person name="Kim H.-Y."/>
            <person name="Kim E."/>
            <person name="Cai Y."/>
            <person name="Yang S.-M."/>
            <person name="Lee W."/>
        </authorList>
    </citation>
    <scope>NUCLEOTIDE SEQUENCE [LARGE SCALE GENOMIC DNA]</scope>
    <source>
        <strain evidence="6 7">FBL11</strain>
    </source>
</reference>
<keyword evidence="7" id="KW-1185">Reference proteome</keyword>
<dbReference type="InterPro" id="IPR036390">
    <property type="entry name" value="WH_DNA-bd_sf"/>
</dbReference>
<dbReference type="SUPFAM" id="SSF53850">
    <property type="entry name" value="Periplasmic binding protein-like II"/>
    <property type="match status" value="1"/>
</dbReference>
<dbReference type="PROSITE" id="PS50931">
    <property type="entry name" value="HTH_LYSR"/>
    <property type="match status" value="1"/>
</dbReference>
<evidence type="ECO:0000313" key="7">
    <source>
        <dbReference type="Proteomes" id="UP001461960"/>
    </source>
</evidence>
<dbReference type="PRINTS" id="PR00039">
    <property type="entry name" value="HTHLYSR"/>
</dbReference>
<name>A0ABU9X9T0_9GAMM</name>
<keyword evidence="3" id="KW-0238">DNA-binding</keyword>
<organism evidence="6 7">
    <name type="scientific">Psychrobacter saeujeotis</name>
    <dbReference type="NCBI Taxonomy" id="3143436"/>
    <lineage>
        <taxon>Bacteria</taxon>
        <taxon>Pseudomonadati</taxon>
        <taxon>Pseudomonadota</taxon>
        <taxon>Gammaproteobacteria</taxon>
        <taxon>Moraxellales</taxon>
        <taxon>Moraxellaceae</taxon>
        <taxon>Psychrobacter</taxon>
    </lineage>
</organism>
<dbReference type="CDD" id="cd08440">
    <property type="entry name" value="PBP2_LTTR_like_4"/>
    <property type="match status" value="1"/>
</dbReference>
<evidence type="ECO:0000256" key="3">
    <source>
        <dbReference type="ARBA" id="ARBA00023125"/>
    </source>
</evidence>
<sequence length="309" mass="34344">MKIQQLRHFLFVVKEGGFRAAAERANRSQAALSASIKELEKTLGQRLFESGNKATLTPFGKTCLPKIEQFLTTYKALEDDLKASASGDKGKIRIASVPSLVTKLLPSVLVEYAKKHPDIEIVLIDDNSVGVANRLLAGEVDLALGNCISIDQADIDFTPLISDPIGVVCLNSNSLNQLKNKSEKQQNRSRKKGLKWQQLVTQPFIYNGTCRLLENTPAEVLNRNARYTVENITSLFSLLRNDLGITTLPKLAFPSNEPELVWLDLLEPALDRQIGIFKLANKTISPSAQAFYELCIKYVQEHYPLSDMA</sequence>
<keyword evidence="2" id="KW-0805">Transcription regulation</keyword>
<proteinExistence type="inferred from homology"/>
<gene>
    <name evidence="6" type="ORF">AAIR29_07470</name>
</gene>
<comment type="caution">
    <text evidence="6">The sequence shown here is derived from an EMBL/GenBank/DDBJ whole genome shotgun (WGS) entry which is preliminary data.</text>
</comment>
<dbReference type="EMBL" id="JBDGHN010000002">
    <property type="protein sequence ID" value="MEN2751471.1"/>
    <property type="molecule type" value="Genomic_DNA"/>
</dbReference>
<dbReference type="SUPFAM" id="SSF46785">
    <property type="entry name" value="Winged helix' DNA-binding domain"/>
    <property type="match status" value="1"/>
</dbReference>
<dbReference type="Proteomes" id="UP001461960">
    <property type="component" value="Unassembled WGS sequence"/>
</dbReference>
<evidence type="ECO:0000256" key="2">
    <source>
        <dbReference type="ARBA" id="ARBA00023015"/>
    </source>
</evidence>
<dbReference type="Gene3D" id="1.10.10.10">
    <property type="entry name" value="Winged helix-like DNA-binding domain superfamily/Winged helix DNA-binding domain"/>
    <property type="match status" value="1"/>
</dbReference>
<dbReference type="Pfam" id="PF03466">
    <property type="entry name" value="LysR_substrate"/>
    <property type="match status" value="1"/>
</dbReference>
<keyword evidence="4" id="KW-0804">Transcription</keyword>
<dbReference type="RefSeq" id="WP_299219332.1">
    <property type="nucleotide sequence ID" value="NZ_JBDGHN010000002.1"/>
</dbReference>
<dbReference type="PANTHER" id="PTHR30419:SF30">
    <property type="entry name" value="LYSR FAMILY TRANSCRIPTIONAL REGULATOR"/>
    <property type="match status" value="1"/>
</dbReference>
<accession>A0ABU9X9T0</accession>
<evidence type="ECO:0000313" key="6">
    <source>
        <dbReference type="EMBL" id="MEN2751471.1"/>
    </source>
</evidence>
<dbReference type="Gene3D" id="3.40.190.290">
    <property type="match status" value="1"/>
</dbReference>
<dbReference type="InterPro" id="IPR005119">
    <property type="entry name" value="LysR_subst-bd"/>
</dbReference>
<evidence type="ECO:0000259" key="5">
    <source>
        <dbReference type="PROSITE" id="PS50931"/>
    </source>
</evidence>
<dbReference type="InterPro" id="IPR050950">
    <property type="entry name" value="HTH-type_LysR_regulators"/>
</dbReference>